<organism evidence="3 4">
    <name type="scientific">Candidatus Phocaeicola excrementipullorum</name>
    <dbReference type="NCBI Taxonomy" id="2838731"/>
    <lineage>
        <taxon>Bacteria</taxon>
        <taxon>Pseudomonadati</taxon>
        <taxon>Bacteroidota</taxon>
        <taxon>Bacteroidia</taxon>
        <taxon>Bacteroidales</taxon>
        <taxon>Bacteroidaceae</taxon>
        <taxon>Phocaeicola</taxon>
    </lineage>
</organism>
<sequence length="506" mass="55229">MKQFKYLAIMLSAVLALWSCSDDDNDPTADVAGVSSISLSSDTIQVTSTGGTATVTVTSESDWRLAGVSDWVHPSVTEGKSGAEVTFTIDESPANEARTALFKFFCGSSVAPLLVESNPNYVLSFDGENVIEATNVGGDVIVRLNTNIADLSVECGEDWLSLAKITKFGDERIVLLDVSENATFLPRSSSVKISSPLVEQIVDVTVEQAPTEKFELTNDLMQNNQITCDLNAQDLQFKVVTNLVFEAQADAGTDWIGAPVVSEPQVGDDGLSTYTVTFSVEESSVFRTGNIIFTDQNEDTYQISVIQKDPNMVLFDIPDSNFATFLSGKGWIAKAGTQYYVTDEGKNATELNHDDWRNGIRNLTGIENFPNLTRIKIAADNTRSGMTTVDLSGLHKVESFSVQYGYRITSFNFGDNPIKDFVFSTSSSSYTYARTMIYIGEHLESLDAGMGDRYSSDMEVLDVSGCPSLKYLKATTCGVKFKTIILKEGQVIDNIEKGDGVTIEYK</sequence>
<protein>
    <recommendedName>
        <fullName evidence="2">BACON domain-containing protein</fullName>
    </recommendedName>
</protein>
<dbReference type="InterPro" id="IPR024361">
    <property type="entry name" value="BACON"/>
</dbReference>
<evidence type="ECO:0000259" key="2">
    <source>
        <dbReference type="Pfam" id="PF13004"/>
    </source>
</evidence>
<accession>A0A948TLZ4</accession>
<dbReference type="Pfam" id="PF13004">
    <property type="entry name" value="BACON"/>
    <property type="match status" value="2"/>
</dbReference>
<keyword evidence="1" id="KW-0732">Signal</keyword>
<feature type="domain" description="BACON" evidence="2">
    <location>
        <begin position="152"/>
        <end position="209"/>
    </location>
</feature>
<dbReference type="AlphaFoldDB" id="A0A948TLZ4"/>
<gene>
    <name evidence="3" type="ORF">H9928_04695</name>
</gene>
<evidence type="ECO:0000313" key="4">
    <source>
        <dbReference type="Proteomes" id="UP000784286"/>
    </source>
</evidence>
<comment type="caution">
    <text evidence="3">The sequence shown here is derived from an EMBL/GenBank/DDBJ whole genome shotgun (WGS) entry which is preliminary data.</text>
</comment>
<dbReference type="InterPro" id="IPR013783">
    <property type="entry name" value="Ig-like_fold"/>
</dbReference>
<feature type="signal peptide" evidence="1">
    <location>
        <begin position="1"/>
        <end position="21"/>
    </location>
</feature>
<dbReference type="Gene3D" id="3.80.10.10">
    <property type="entry name" value="Ribonuclease Inhibitor"/>
    <property type="match status" value="1"/>
</dbReference>
<name>A0A948TLZ4_9BACT</name>
<proteinExistence type="predicted"/>
<feature type="chain" id="PRO_5037138925" description="BACON domain-containing protein" evidence="1">
    <location>
        <begin position="22"/>
        <end position="506"/>
    </location>
</feature>
<feature type="domain" description="BACON" evidence="2">
    <location>
        <begin position="69"/>
        <end position="108"/>
    </location>
</feature>
<reference evidence="3" key="1">
    <citation type="journal article" date="2021" name="PeerJ">
        <title>Extensive microbial diversity within the chicken gut microbiome revealed by metagenomics and culture.</title>
        <authorList>
            <person name="Gilroy R."/>
            <person name="Ravi A."/>
            <person name="Getino M."/>
            <person name="Pursley I."/>
            <person name="Horton D.L."/>
            <person name="Alikhan N.F."/>
            <person name="Baker D."/>
            <person name="Gharbi K."/>
            <person name="Hall N."/>
            <person name="Watson M."/>
            <person name="Adriaenssens E.M."/>
            <person name="Foster-Nyarko E."/>
            <person name="Jarju S."/>
            <person name="Secka A."/>
            <person name="Antonio M."/>
            <person name="Oren A."/>
            <person name="Chaudhuri R.R."/>
            <person name="La Ragione R."/>
            <person name="Hildebrand F."/>
            <person name="Pallen M.J."/>
        </authorList>
    </citation>
    <scope>NUCLEOTIDE SEQUENCE</scope>
    <source>
        <strain evidence="3">8470</strain>
    </source>
</reference>
<dbReference type="Proteomes" id="UP000784286">
    <property type="component" value="Unassembled WGS sequence"/>
</dbReference>
<evidence type="ECO:0000256" key="1">
    <source>
        <dbReference type="SAM" id="SignalP"/>
    </source>
</evidence>
<dbReference type="EMBL" id="JAHLFJ010000044">
    <property type="protein sequence ID" value="MBU3855846.1"/>
    <property type="molecule type" value="Genomic_DNA"/>
</dbReference>
<dbReference type="CDD" id="cd14948">
    <property type="entry name" value="BACON"/>
    <property type="match status" value="1"/>
</dbReference>
<dbReference type="Gene3D" id="2.60.40.10">
    <property type="entry name" value="Immunoglobulins"/>
    <property type="match status" value="1"/>
</dbReference>
<evidence type="ECO:0000313" key="3">
    <source>
        <dbReference type="EMBL" id="MBU3855846.1"/>
    </source>
</evidence>
<dbReference type="InterPro" id="IPR032675">
    <property type="entry name" value="LRR_dom_sf"/>
</dbReference>
<reference evidence="3" key="2">
    <citation type="submission" date="2021-04" db="EMBL/GenBank/DDBJ databases">
        <authorList>
            <person name="Gilroy R."/>
        </authorList>
    </citation>
    <scope>NUCLEOTIDE SEQUENCE</scope>
    <source>
        <strain evidence="3">8470</strain>
    </source>
</reference>